<dbReference type="InterPro" id="IPR001757">
    <property type="entry name" value="P_typ_ATPase"/>
</dbReference>
<evidence type="ECO:0000256" key="5">
    <source>
        <dbReference type="ARBA" id="ARBA00022840"/>
    </source>
</evidence>
<evidence type="ECO:0000256" key="9">
    <source>
        <dbReference type="SAM" id="MobiDB-lite"/>
    </source>
</evidence>
<dbReference type="Pfam" id="PF00690">
    <property type="entry name" value="Cation_ATPase_N"/>
    <property type="match status" value="1"/>
</dbReference>
<dbReference type="InterPro" id="IPR036412">
    <property type="entry name" value="HAD-like_sf"/>
</dbReference>
<dbReference type="SFLD" id="SFLDG00002">
    <property type="entry name" value="C1.7:_P-type_atpase_like"/>
    <property type="match status" value="1"/>
</dbReference>
<dbReference type="AlphaFoldDB" id="A0A2P1G1H3"/>
<evidence type="ECO:0000256" key="3">
    <source>
        <dbReference type="ARBA" id="ARBA00022692"/>
    </source>
</evidence>
<dbReference type="GO" id="GO:0005524">
    <property type="term" value="F:ATP binding"/>
    <property type="evidence" value="ECO:0007669"/>
    <property type="project" value="UniProtKB-KW"/>
</dbReference>
<dbReference type="Gene3D" id="3.40.50.1000">
    <property type="entry name" value="HAD superfamily/HAD-like"/>
    <property type="match status" value="1"/>
</dbReference>
<feature type="transmembrane region" description="Helical" evidence="10">
    <location>
        <begin position="321"/>
        <end position="346"/>
    </location>
</feature>
<evidence type="ECO:0000256" key="7">
    <source>
        <dbReference type="ARBA" id="ARBA00022989"/>
    </source>
</evidence>
<dbReference type="SUPFAM" id="SSF81665">
    <property type="entry name" value="Calcium ATPase, transmembrane domain M"/>
    <property type="match status" value="1"/>
</dbReference>
<dbReference type="InterPro" id="IPR008250">
    <property type="entry name" value="ATPase_P-typ_transduc_dom_A_sf"/>
</dbReference>
<dbReference type="GO" id="GO:1990573">
    <property type="term" value="P:potassium ion import across plasma membrane"/>
    <property type="evidence" value="ECO:0007669"/>
    <property type="project" value="TreeGrafter"/>
</dbReference>
<evidence type="ECO:0000313" key="12">
    <source>
        <dbReference type="EMBL" id="AVM41532.1"/>
    </source>
</evidence>
<dbReference type="SMART" id="SM00831">
    <property type="entry name" value="Cation_ATPase_N"/>
    <property type="match status" value="1"/>
</dbReference>
<keyword evidence="4" id="KW-0547">Nucleotide-binding</keyword>
<dbReference type="PRINTS" id="PR00119">
    <property type="entry name" value="CATATPASE"/>
</dbReference>
<dbReference type="GO" id="GO:0016887">
    <property type="term" value="F:ATP hydrolysis activity"/>
    <property type="evidence" value="ECO:0007669"/>
    <property type="project" value="InterPro"/>
</dbReference>
<dbReference type="InterPro" id="IPR018303">
    <property type="entry name" value="ATPase_P-typ_P_site"/>
</dbReference>
<feature type="transmembrane region" description="Helical" evidence="10">
    <location>
        <begin position="930"/>
        <end position="957"/>
    </location>
</feature>
<name>A0A2P1G1H3_GANLU</name>
<evidence type="ECO:0000256" key="2">
    <source>
        <dbReference type="ARBA" id="ARBA00022475"/>
    </source>
</evidence>
<evidence type="ECO:0000256" key="10">
    <source>
        <dbReference type="SAM" id="Phobius"/>
    </source>
</evidence>
<protein>
    <submittedName>
        <fullName evidence="12">Putative calcium-transporting ATPase 2</fullName>
    </submittedName>
</protein>
<feature type="compositionally biased region" description="Low complexity" evidence="9">
    <location>
        <begin position="10"/>
        <end position="26"/>
    </location>
</feature>
<evidence type="ECO:0000256" key="6">
    <source>
        <dbReference type="ARBA" id="ARBA00022967"/>
    </source>
</evidence>
<dbReference type="SFLD" id="SFLDF00027">
    <property type="entry name" value="p-type_atpase"/>
    <property type="match status" value="1"/>
</dbReference>
<dbReference type="Pfam" id="PF13246">
    <property type="entry name" value="Cation_ATPase"/>
    <property type="match status" value="1"/>
</dbReference>
<evidence type="ECO:0000256" key="1">
    <source>
        <dbReference type="ARBA" id="ARBA00004651"/>
    </source>
</evidence>
<dbReference type="InterPro" id="IPR023299">
    <property type="entry name" value="ATPase_P-typ_cyto_dom_N"/>
</dbReference>
<reference evidence="12" key="1">
    <citation type="submission" date="2018-01" db="EMBL/GenBank/DDBJ databases">
        <title>Hydrogen sulfide participate in the regulation of ganoderic acid biosynthesis induced by heat stress in Ganoderma lucidum.</title>
        <authorList>
            <person name="Tian J.L."/>
        </authorList>
    </citation>
    <scope>NUCLEOTIDE SEQUENCE</scope>
</reference>
<dbReference type="Gene3D" id="1.20.1110.10">
    <property type="entry name" value="Calcium-transporting ATPase, transmembrane domain"/>
    <property type="match status" value="1"/>
</dbReference>
<dbReference type="SUPFAM" id="SSF56784">
    <property type="entry name" value="HAD-like"/>
    <property type="match status" value="1"/>
</dbReference>
<dbReference type="GO" id="GO:0036376">
    <property type="term" value="P:sodium ion export across plasma membrane"/>
    <property type="evidence" value="ECO:0007669"/>
    <property type="project" value="TreeGrafter"/>
</dbReference>
<dbReference type="PANTHER" id="PTHR43294:SF21">
    <property type="entry name" value="CATION TRANSPORTING ATPASE"/>
    <property type="match status" value="1"/>
</dbReference>
<dbReference type="SUPFAM" id="SSF81660">
    <property type="entry name" value="Metal cation-transporting ATPase, ATP-binding domain N"/>
    <property type="match status" value="1"/>
</dbReference>
<dbReference type="InterPro" id="IPR059000">
    <property type="entry name" value="ATPase_P-type_domA"/>
</dbReference>
<feature type="transmembrane region" description="Helical" evidence="10">
    <location>
        <begin position="1033"/>
        <end position="1052"/>
    </location>
</feature>
<dbReference type="GO" id="GO:0005886">
    <property type="term" value="C:plasma membrane"/>
    <property type="evidence" value="ECO:0007669"/>
    <property type="project" value="UniProtKB-SubCell"/>
</dbReference>
<feature type="domain" description="Cation-transporting P-type ATPase N-terminal" evidence="11">
    <location>
        <begin position="78"/>
        <end position="150"/>
    </location>
</feature>
<dbReference type="Pfam" id="PF00122">
    <property type="entry name" value="E1-E2_ATPase"/>
    <property type="match status" value="1"/>
</dbReference>
<dbReference type="Pfam" id="PF08282">
    <property type="entry name" value="Hydrolase_3"/>
    <property type="match status" value="1"/>
</dbReference>
<keyword evidence="2" id="KW-1003">Cell membrane</keyword>
<dbReference type="EMBL" id="MG836515">
    <property type="protein sequence ID" value="AVM41532.1"/>
    <property type="molecule type" value="mRNA"/>
</dbReference>
<organism evidence="12">
    <name type="scientific">Ganoderma lucidum</name>
    <name type="common">Ling zhi medicinal fungus</name>
    <name type="synonym">Bracket fungus</name>
    <dbReference type="NCBI Taxonomy" id="5315"/>
    <lineage>
        <taxon>Eukaryota</taxon>
        <taxon>Fungi</taxon>
        <taxon>Dikarya</taxon>
        <taxon>Basidiomycota</taxon>
        <taxon>Agaricomycotina</taxon>
        <taxon>Agaricomycetes</taxon>
        <taxon>Polyporales</taxon>
        <taxon>Polyporaceae</taxon>
        <taxon>Ganoderma</taxon>
    </lineage>
</organism>
<feature type="transmembrane region" description="Helical" evidence="10">
    <location>
        <begin position="126"/>
        <end position="147"/>
    </location>
</feature>
<accession>A0A2P1G1H3</accession>
<keyword evidence="8 10" id="KW-0472">Membrane</keyword>
<feature type="transmembrane region" description="Helical" evidence="10">
    <location>
        <begin position="159"/>
        <end position="182"/>
    </location>
</feature>
<dbReference type="NCBIfam" id="TIGR01494">
    <property type="entry name" value="ATPase_P-type"/>
    <property type="match status" value="1"/>
</dbReference>
<feature type="region of interest" description="Disordered" evidence="9">
    <location>
        <begin position="1"/>
        <end position="26"/>
    </location>
</feature>
<keyword evidence="3 10" id="KW-0812">Transmembrane</keyword>
<dbReference type="GO" id="GO:0006883">
    <property type="term" value="P:intracellular sodium ion homeostasis"/>
    <property type="evidence" value="ECO:0007669"/>
    <property type="project" value="TreeGrafter"/>
</dbReference>
<evidence type="ECO:0000256" key="4">
    <source>
        <dbReference type="ARBA" id="ARBA00022741"/>
    </source>
</evidence>
<keyword evidence="6" id="KW-1278">Translocase</keyword>
<dbReference type="GO" id="GO:1902600">
    <property type="term" value="P:proton transmembrane transport"/>
    <property type="evidence" value="ECO:0007669"/>
    <property type="project" value="TreeGrafter"/>
</dbReference>
<dbReference type="InterPro" id="IPR004014">
    <property type="entry name" value="ATPase_P-typ_cation-transptr_N"/>
</dbReference>
<dbReference type="Gene3D" id="2.70.150.10">
    <property type="entry name" value="Calcium-transporting ATPase, cytoplasmic transduction domain A"/>
    <property type="match status" value="1"/>
</dbReference>
<dbReference type="SFLD" id="SFLDS00003">
    <property type="entry name" value="Haloacid_Dehalogenase"/>
    <property type="match status" value="1"/>
</dbReference>
<keyword evidence="7 10" id="KW-1133">Transmembrane helix</keyword>
<feature type="transmembrane region" description="Helical" evidence="10">
    <location>
        <begin position="997"/>
        <end position="1013"/>
    </location>
</feature>
<dbReference type="InterPro" id="IPR023298">
    <property type="entry name" value="ATPase_P-typ_TM_dom_sf"/>
</dbReference>
<feature type="transmembrane region" description="Helical" evidence="10">
    <location>
        <begin position="1064"/>
        <end position="1082"/>
    </location>
</feature>
<proteinExistence type="evidence at transcript level"/>
<dbReference type="PANTHER" id="PTHR43294">
    <property type="entry name" value="SODIUM/POTASSIUM-TRANSPORTING ATPASE SUBUNIT ALPHA"/>
    <property type="match status" value="1"/>
</dbReference>
<dbReference type="InterPro" id="IPR044492">
    <property type="entry name" value="P_typ_ATPase_HD_dom"/>
</dbReference>
<keyword evidence="5" id="KW-0067">ATP-binding</keyword>
<evidence type="ECO:0000259" key="11">
    <source>
        <dbReference type="SMART" id="SM00831"/>
    </source>
</evidence>
<dbReference type="PRINTS" id="PR00121">
    <property type="entry name" value="NAKATPASE"/>
</dbReference>
<evidence type="ECO:0000256" key="8">
    <source>
        <dbReference type="ARBA" id="ARBA00023136"/>
    </source>
</evidence>
<dbReference type="GO" id="GO:0005391">
    <property type="term" value="F:P-type sodium:potassium-exchanging transporter activity"/>
    <property type="evidence" value="ECO:0007669"/>
    <property type="project" value="TreeGrafter"/>
</dbReference>
<dbReference type="Pfam" id="PF00689">
    <property type="entry name" value="Cation_ATPase_C"/>
    <property type="match status" value="1"/>
</dbReference>
<dbReference type="Gene3D" id="3.40.1110.10">
    <property type="entry name" value="Calcium-transporting ATPase, cytoplasmic domain N"/>
    <property type="match status" value="1"/>
</dbReference>
<dbReference type="InterPro" id="IPR050510">
    <property type="entry name" value="Cation_transp_ATPase_P-type"/>
</dbReference>
<dbReference type="GO" id="GO:0030007">
    <property type="term" value="P:intracellular potassium ion homeostasis"/>
    <property type="evidence" value="ECO:0007669"/>
    <property type="project" value="TreeGrafter"/>
</dbReference>
<comment type="subcellular location">
    <subcellularLocation>
        <location evidence="1">Cell membrane</location>
        <topology evidence="1">Multi-pass membrane protein</topology>
    </subcellularLocation>
</comment>
<dbReference type="SUPFAM" id="SSF81653">
    <property type="entry name" value="Calcium ATPase, transduction domain A"/>
    <property type="match status" value="1"/>
</dbReference>
<sequence>MLPIPATQESTSTSATPSGPTGSSSTVVAMAAREKPKEPEIQIQYRTLSMHAESLEPKAAVKAAAVGTDPAAGIRQIDVHRLSLEEVYTRFSTSPTIGLESAAVERRVKDGKNVISKPPSQYWKKGLNYVFGGFNFLMWIAFIVTVLSYKPLGDPDPAVFNLGVAVLLLLVIIVSATFYALVDWHASRIMNSIKNLVAEDASVIRDGKHQTVLAKDLVVGDVVTLSMGDRVPADLRLVAVSSDVRFDRSLLTGESDMIPGTLDLTSDNALETRNLALASTFVVQGGCTGVVFAIGDRSVMGRIVAMSGKAKFKLTTVQKEVWFFTKIISTFALGLFALALIIWAAWLRRSFPGYETASQAIINSIGCLTAFVPQGLPVCVALSLTIVAKRMAKRHVLVKNLATIETLGCMSVLCSDKTGTLTVGKMSVQNVAFLDAEFNVEEIHAKFSEEEATGAPLALQALHMVARLCNGAKFDSATVHLPLDERQIKGDATDSAILRFAEGLSIPSIGATTPALLESYEKTFEIPFNSRNKWMLSVVQPSAAADAKLDSKAGGWMLVKGGPDVLFPKCGSVMRADGSVSPLDASLRARLHLLQERWSSEGQRVLALCRRPLGGVPIDTAMMSPNDVEQLMYRNLEDLTLVGLVGIRDPPRHDVADAIGIIRRAGVRVFMVTGDFKLTALAIARQVDIVTREKVDGLKDVRASLLDKQYVGLAPHAIKPKEEDGDRALVLTGDDVELLEAADWDVIIGSYTEIVFARTTPEQKLRIVEQTKARGDNTVAVTGDGVNDAPALKASDIGVAMGAGSDVAKEAGLSFTIYREVGVRTHLPIAAMILLNNDLTSIVVAIEMGRLVFDNLKKVILYLMPAGTYTEFLAVFCNVFLGMQLALSSYLQVCFSITNDVVMSISLMFEKPESDLMLRKPRNARTDRLTDWRFFVQIYLFIGLMMWPSAMSMWFLYMSQQGLGFYDVILVYNKWADGWQGFTIDQLNEFVSVGQCIYYITMVFMQYGGLLAVRNRRVSILQSNPLWGPRRNLAVPAGMLATALIGVVNLYGPGLQKVFGTRPIPGMFWGIPFAFALGILTMDEIRKLIARTYPKSIVAKMAW</sequence>
<feature type="transmembrane region" description="Helical" evidence="10">
    <location>
        <begin position="859"/>
        <end position="883"/>
    </location>
</feature>
<dbReference type="PROSITE" id="PS00154">
    <property type="entry name" value="ATPASE_E1_E2"/>
    <property type="match status" value="1"/>
</dbReference>
<dbReference type="InterPro" id="IPR006068">
    <property type="entry name" value="ATPase_P-typ_cation-transptr_C"/>
</dbReference>
<dbReference type="InterPro" id="IPR023214">
    <property type="entry name" value="HAD_sf"/>
</dbReference>